<dbReference type="AlphaFoldDB" id="G0MVW2"/>
<dbReference type="OMA" id="KENCASF"/>
<dbReference type="InParanoid" id="G0MVW2"/>
<dbReference type="HOGENOM" id="CLU_036654_2_1_1"/>
<accession>G0MVW2</accession>
<dbReference type="eggNOG" id="ENOG502TJNS">
    <property type="taxonomic scope" value="Eukaryota"/>
</dbReference>
<dbReference type="EMBL" id="GL379815">
    <property type="protein sequence ID" value="EGT45350.1"/>
    <property type="molecule type" value="Genomic_DNA"/>
</dbReference>
<dbReference type="PROSITE" id="PS50097">
    <property type="entry name" value="BTB"/>
    <property type="match status" value="1"/>
</dbReference>
<dbReference type="Proteomes" id="UP000008068">
    <property type="component" value="Unassembled WGS sequence"/>
</dbReference>
<dbReference type="Pfam" id="PF00651">
    <property type="entry name" value="BTB"/>
    <property type="match status" value="1"/>
</dbReference>
<dbReference type="InterPro" id="IPR000210">
    <property type="entry name" value="BTB/POZ_dom"/>
</dbReference>
<dbReference type="STRING" id="135651.G0MVW2"/>
<evidence type="ECO:0000313" key="2">
    <source>
        <dbReference type="EMBL" id="EGT45350.1"/>
    </source>
</evidence>
<dbReference type="SUPFAM" id="SSF54695">
    <property type="entry name" value="POZ domain"/>
    <property type="match status" value="1"/>
</dbReference>
<feature type="domain" description="BTB" evidence="1">
    <location>
        <begin position="20"/>
        <end position="87"/>
    </location>
</feature>
<name>G0MVW2_CAEBE</name>
<evidence type="ECO:0000313" key="3">
    <source>
        <dbReference type="Proteomes" id="UP000008068"/>
    </source>
</evidence>
<proteinExistence type="predicted"/>
<reference evidence="3" key="1">
    <citation type="submission" date="2011-07" db="EMBL/GenBank/DDBJ databases">
        <authorList>
            <consortium name="Caenorhabditis brenneri Sequencing and Analysis Consortium"/>
            <person name="Wilson R.K."/>
        </authorList>
    </citation>
    <scope>NUCLEOTIDE SEQUENCE [LARGE SCALE GENOMIC DNA]</scope>
    <source>
        <strain evidence="3">PB2801</strain>
    </source>
</reference>
<organism evidence="3">
    <name type="scientific">Caenorhabditis brenneri</name>
    <name type="common">Nematode worm</name>
    <dbReference type="NCBI Taxonomy" id="135651"/>
    <lineage>
        <taxon>Eukaryota</taxon>
        <taxon>Metazoa</taxon>
        <taxon>Ecdysozoa</taxon>
        <taxon>Nematoda</taxon>
        <taxon>Chromadorea</taxon>
        <taxon>Rhabditida</taxon>
        <taxon>Rhabditina</taxon>
        <taxon>Rhabditomorpha</taxon>
        <taxon>Rhabditoidea</taxon>
        <taxon>Rhabditidae</taxon>
        <taxon>Peloderinae</taxon>
        <taxon>Caenorhabditis</taxon>
    </lineage>
</organism>
<dbReference type="OrthoDB" id="5855157at2759"/>
<dbReference type="SMART" id="SM00225">
    <property type="entry name" value="BTB"/>
    <property type="match status" value="1"/>
</dbReference>
<dbReference type="PANTHER" id="PTHR22744:SF14">
    <property type="entry name" value="BTB DOMAIN-CONTAINING PROTEIN-RELATED"/>
    <property type="match status" value="1"/>
</dbReference>
<sequence length="205" mass="23932">MTETPEISIYEKTFAKSDKTDAILVVDGKKLHVNKAVLSYHSDYFQALFNSDFKEKSMEEIEINDVKFEDFATLLSQIQNNPITPEVKNITILLELADRFLLPAAKRHLELFVISPGLSTIEKIELADKFELGSLLKHTLKSYKHFQPTQEFSNFSDNTKARIFDRQIELHREIENRQFAFPPYGYHRRAFRQGGDEEIDEDEVW</sequence>
<dbReference type="Gene3D" id="3.30.710.10">
    <property type="entry name" value="Potassium Channel Kv1.1, Chain A"/>
    <property type="match status" value="1"/>
</dbReference>
<keyword evidence="3" id="KW-1185">Reference proteome</keyword>
<dbReference type="CDD" id="cd01165">
    <property type="entry name" value="BTB_POZ"/>
    <property type="match status" value="1"/>
</dbReference>
<evidence type="ECO:0000259" key="1">
    <source>
        <dbReference type="PROSITE" id="PS50097"/>
    </source>
</evidence>
<dbReference type="InterPro" id="IPR011333">
    <property type="entry name" value="SKP1/BTB/POZ_sf"/>
</dbReference>
<gene>
    <name evidence="2" type="ORF">CAEBREN_17674</name>
</gene>
<protein>
    <recommendedName>
        <fullName evidence="1">BTB domain-containing protein</fullName>
    </recommendedName>
</protein>
<dbReference type="PANTHER" id="PTHR22744">
    <property type="entry name" value="HELIX LOOP HELIX PROTEIN 21-RELATED"/>
    <property type="match status" value="1"/>
</dbReference>